<keyword evidence="3" id="KW-1185">Reference proteome</keyword>
<feature type="compositionally biased region" description="Polar residues" evidence="1">
    <location>
        <begin position="416"/>
        <end position="434"/>
    </location>
</feature>
<gene>
    <name evidence="2" type="ORF">NA56DRAFT_744611</name>
</gene>
<feature type="region of interest" description="Disordered" evidence="1">
    <location>
        <begin position="916"/>
        <end position="973"/>
    </location>
</feature>
<feature type="region of interest" description="Disordered" evidence="1">
    <location>
        <begin position="734"/>
        <end position="772"/>
    </location>
</feature>
<dbReference type="EMBL" id="KZ613468">
    <property type="protein sequence ID" value="PMD26446.1"/>
    <property type="molecule type" value="Genomic_DNA"/>
</dbReference>
<reference evidence="2 3" key="1">
    <citation type="submission" date="2016-05" db="EMBL/GenBank/DDBJ databases">
        <title>A degradative enzymes factory behind the ericoid mycorrhizal symbiosis.</title>
        <authorList>
            <consortium name="DOE Joint Genome Institute"/>
            <person name="Martino E."/>
            <person name="Morin E."/>
            <person name="Grelet G."/>
            <person name="Kuo A."/>
            <person name="Kohler A."/>
            <person name="Daghino S."/>
            <person name="Barry K."/>
            <person name="Choi C."/>
            <person name="Cichocki N."/>
            <person name="Clum A."/>
            <person name="Copeland A."/>
            <person name="Hainaut M."/>
            <person name="Haridas S."/>
            <person name="Labutti K."/>
            <person name="Lindquist E."/>
            <person name="Lipzen A."/>
            <person name="Khouja H.-R."/>
            <person name="Murat C."/>
            <person name="Ohm R."/>
            <person name="Olson A."/>
            <person name="Spatafora J."/>
            <person name="Veneault-Fourrey C."/>
            <person name="Henrissat B."/>
            <person name="Grigoriev I."/>
            <person name="Martin F."/>
            <person name="Perotto S."/>
        </authorList>
    </citation>
    <scope>NUCLEOTIDE SEQUENCE [LARGE SCALE GENOMIC DNA]</scope>
    <source>
        <strain evidence="2 3">UAMH 7357</strain>
    </source>
</reference>
<feature type="compositionally biased region" description="Polar residues" evidence="1">
    <location>
        <begin position="524"/>
        <end position="534"/>
    </location>
</feature>
<feature type="compositionally biased region" description="Polar residues" evidence="1">
    <location>
        <begin position="687"/>
        <end position="696"/>
    </location>
</feature>
<feature type="region of interest" description="Disordered" evidence="1">
    <location>
        <begin position="144"/>
        <end position="169"/>
    </location>
</feature>
<evidence type="ECO:0000313" key="2">
    <source>
        <dbReference type="EMBL" id="PMD26446.1"/>
    </source>
</evidence>
<feature type="compositionally biased region" description="Polar residues" evidence="1">
    <location>
        <begin position="159"/>
        <end position="169"/>
    </location>
</feature>
<organism evidence="2 3">
    <name type="scientific">Hyaloscypha hepaticicola</name>
    <dbReference type="NCBI Taxonomy" id="2082293"/>
    <lineage>
        <taxon>Eukaryota</taxon>
        <taxon>Fungi</taxon>
        <taxon>Dikarya</taxon>
        <taxon>Ascomycota</taxon>
        <taxon>Pezizomycotina</taxon>
        <taxon>Leotiomycetes</taxon>
        <taxon>Helotiales</taxon>
        <taxon>Hyaloscyphaceae</taxon>
        <taxon>Hyaloscypha</taxon>
    </lineage>
</organism>
<feature type="compositionally biased region" description="Low complexity" evidence="1">
    <location>
        <begin position="756"/>
        <end position="766"/>
    </location>
</feature>
<name>A0A2J6QJL5_9HELO</name>
<protein>
    <submittedName>
        <fullName evidence="2">Uncharacterized protein</fullName>
    </submittedName>
</protein>
<feature type="compositionally biased region" description="Basic and acidic residues" evidence="1">
    <location>
        <begin position="917"/>
        <end position="943"/>
    </location>
</feature>
<feature type="compositionally biased region" description="Basic residues" evidence="1">
    <location>
        <begin position="236"/>
        <end position="246"/>
    </location>
</feature>
<evidence type="ECO:0000256" key="1">
    <source>
        <dbReference type="SAM" id="MobiDB-lite"/>
    </source>
</evidence>
<dbReference type="OrthoDB" id="4207369at2759"/>
<dbReference type="AlphaFoldDB" id="A0A2J6QJL5"/>
<feature type="region of interest" description="Disordered" evidence="1">
    <location>
        <begin position="628"/>
        <end position="696"/>
    </location>
</feature>
<feature type="compositionally biased region" description="Polar residues" evidence="1">
    <location>
        <begin position="369"/>
        <end position="388"/>
    </location>
</feature>
<feature type="region of interest" description="Disordered" evidence="1">
    <location>
        <begin position="63"/>
        <end position="88"/>
    </location>
</feature>
<feature type="compositionally biased region" description="Basic and acidic residues" evidence="1">
    <location>
        <begin position="637"/>
        <end position="654"/>
    </location>
</feature>
<feature type="region of interest" description="Disordered" evidence="1">
    <location>
        <begin position="318"/>
        <end position="388"/>
    </location>
</feature>
<dbReference type="Proteomes" id="UP000235672">
    <property type="component" value="Unassembled WGS sequence"/>
</dbReference>
<sequence>MDGEGFGSDAMRSNWDVYKDAFAPPAPSRRVKAWERAPVSAHAPRLQGQKVWKKVGMRTFSKEDDKENCEAAQEELEKGGMGSRKRVRVRGGKENISNALWKTSRVEEDGGDVMVMGSPKKMRMSMGPGDIDAFVVPRKRTNTNHLITPRKPGRKTPLMEQSQPMNTAGSSPKFFAYGPTKLSPQKIPLNDQEIAHESTTTFTSAKTAVQKVVLNGLDQTEEGTTVPAEKLVRRRNSLRRSTRRLTRAMTPEQQPAAPAESTKANQPSEVPAPNLETVTEPAPKVENSVIEEAPKNPESIENVFGLFDPVAISIEESHETPVPAAVEQQAALESAESKTPSSQKEEDILAGCSPVTPKTPTGDLEEDSPIQQPENISPQASSTFQQFSNDAIDAGTVIEVSFGAAAKMIPESQPTVLNSTEIRTEIQFSPTKASGTPRQRRKTPQRRGSRRSTRSNRADSVPLEDQPVHATPQIQNAHLNVSPAESRMVKTPNQKSRRPSDQEGAVEKRLSSQVGMSQDAEPTATATASKQNVEVETRAQQMTSTKIEGLVTTQPFGSNLQSEHADITGPIIECISSETDNHVENPNLAITARVEEEILSSGAVNVQADAPFDTAITTTFVPSEFESFSPLQVSQPEELKQNAKLPSHESRRGSVETLEVLEPISISLSTGKLQEDSTEEAPDELPGSSTPNPSTSELIETISENAPVNTFDQDDTDMLRSFLTRVKANKAAKAVTSIPKRKRSLPHSPLRIPLGSVDSSLSPSSPKSKDEFDVSLPVDRAAKRKMDDAELGYDEATQLKSIRRSGRTRLPVKAAPLAAPSFIPVRRLGQDGDNTVTLRRNEEKELAALTRINTRKNKAGAQLPLQVLAKQAEEKEDPASRQRALKEVFDEKVLKQKKGKKGKSVVWAEELAQFQTEEGKTAELDKEPEKEKEKAVPAEERKNAVKVGVRSKMTLGMVNNGTPAPKRKVRGRT</sequence>
<evidence type="ECO:0000313" key="3">
    <source>
        <dbReference type="Proteomes" id="UP000235672"/>
    </source>
</evidence>
<feature type="compositionally biased region" description="Basic and acidic residues" evidence="1">
    <location>
        <begin position="498"/>
        <end position="510"/>
    </location>
</feature>
<feature type="region of interest" description="Disordered" evidence="1">
    <location>
        <begin position="416"/>
        <end position="534"/>
    </location>
</feature>
<feature type="region of interest" description="Disordered" evidence="1">
    <location>
        <begin position="236"/>
        <end position="296"/>
    </location>
</feature>
<proteinExistence type="predicted"/>
<accession>A0A2J6QJL5</accession>
<feature type="compositionally biased region" description="Basic residues" evidence="1">
    <location>
        <begin position="438"/>
        <end position="454"/>
    </location>
</feature>